<dbReference type="EMBL" id="MN813682">
    <property type="protein sequence ID" value="QHB37087.1"/>
    <property type="molecule type" value="Genomic_DNA"/>
</dbReference>
<dbReference type="KEGG" id="vg:80004663"/>
<dbReference type="GeneID" id="80004663"/>
<sequence>MTGRPYPEPERAEGETRITEAVQAITKWIDAEVEAGATDHLVDALRRKGWTVTPPPDPAACDTVQILVPDDGVTT</sequence>
<gene>
    <name evidence="1" type="primary">94</name>
    <name evidence="1" type="ORF">SEA_MATZAH_94</name>
</gene>
<keyword evidence="2" id="KW-1185">Reference proteome</keyword>
<proteinExistence type="predicted"/>
<reference evidence="1 2" key="1">
    <citation type="submission" date="2019-12" db="EMBL/GenBank/DDBJ databases">
        <authorList>
            <person name="Kistler A.K."/>
            <person name="Garlena R.A."/>
            <person name="Russell D.A."/>
            <person name="Pope W.H."/>
            <person name="Jacobs-Sera D."/>
            <person name="Hatfull G.F."/>
        </authorList>
    </citation>
    <scope>NUCLEOTIDE SEQUENCE [LARGE SCALE GENOMIC DNA]</scope>
</reference>
<protein>
    <submittedName>
        <fullName evidence="1">Uncharacterized protein</fullName>
    </submittedName>
</protein>
<evidence type="ECO:0000313" key="1">
    <source>
        <dbReference type="EMBL" id="QHB37087.1"/>
    </source>
</evidence>
<dbReference type="Proteomes" id="UP000465091">
    <property type="component" value="Segment"/>
</dbReference>
<accession>A0A6B9L659</accession>
<dbReference type="RefSeq" id="YP_010751004.1">
    <property type="nucleotide sequence ID" value="NC_073364.1"/>
</dbReference>
<organism evidence="1 2">
    <name type="scientific">Microbacterium phage Matzah</name>
    <dbReference type="NCBI Taxonomy" id="2686228"/>
    <lineage>
        <taxon>Viruses</taxon>
        <taxon>Duplodnaviria</taxon>
        <taxon>Heunggongvirae</taxon>
        <taxon>Uroviricota</taxon>
        <taxon>Caudoviricetes</taxon>
        <taxon>Kutznervirinae</taxon>
        <taxon>Mementomorivirus</taxon>
        <taxon>Mementomorivirus matzah</taxon>
    </lineage>
</organism>
<evidence type="ECO:0000313" key="2">
    <source>
        <dbReference type="Proteomes" id="UP000465091"/>
    </source>
</evidence>
<name>A0A6B9L659_9CAUD</name>